<dbReference type="InterPro" id="IPR050712">
    <property type="entry name" value="NAD(P)H-dep_reductase"/>
</dbReference>
<comment type="caution">
    <text evidence="2">The sequence shown here is derived from an EMBL/GenBank/DDBJ whole genome shotgun (WGS) entry which is preliminary data.</text>
</comment>
<accession>A0ABV7KG60</accession>
<dbReference type="SUPFAM" id="SSF52218">
    <property type="entry name" value="Flavoproteins"/>
    <property type="match status" value="1"/>
</dbReference>
<gene>
    <name evidence="2" type="ORF">ACFOHJ_18800</name>
</gene>
<dbReference type="EC" id="1.-.-.-" evidence="2"/>
<dbReference type="PANTHER" id="PTHR30543">
    <property type="entry name" value="CHROMATE REDUCTASE"/>
    <property type="match status" value="1"/>
</dbReference>
<evidence type="ECO:0000259" key="1">
    <source>
        <dbReference type="Pfam" id="PF03358"/>
    </source>
</evidence>
<keyword evidence="3" id="KW-1185">Reference proteome</keyword>
<name>A0ABV7KG60_9HYPH</name>
<dbReference type="Proteomes" id="UP001595583">
    <property type="component" value="Unassembled WGS sequence"/>
</dbReference>
<dbReference type="Pfam" id="PF03358">
    <property type="entry name" value="FMN_red"/>
    <property type="match status" value="1"/>
</dbReference>
<evidence type="ECO:0000313" key="2">
    <source>
        <dbReference type="EMBL" id="MFC3208277.1"/>
    </source>
</evidence>
<dbReference type="InterPro" id="IPR029039">
    <property type="entry name" value="Flavoprotein-like_sf"/>
</dbReference>
<protein>
    <submittedName>
        <fullName evidence="2">NADPH-dependent FMN reductase</fullName>
        <ecNumber evidence="2">1.-.-.-</ecNumber>
    </submittedName>
</protein>
<proteinExistence type="predicted"/>
<sequence length="199" mass="22131">MSKPKIGIIVGSTRANRFADKPTEWIANIAKARTDLEFEVVDLRDYPMPFFEEATSPAWAPSQNEVAQRWQKKVEELDGYIFITAEYNRGPTAVLKNAIDYAYNEWNNKPAAFVGYGGVGAARAIEQLRLHAVEMQMAPTRAGVHILTPDFVAVLQQGKKLEEIEHLNQSATAMLDQLAWWAKALKAARDADALTAQAA</sequence>
<feature type="domain" description="NADPH-dependent FMN reductase-like" evidence="1">
    <location>
        <begin position="4"/>
        <end position="143"/>
    </location>
</feature>
<organism evidence="2 3">
    <name type="scientific">Aquamicrobium soli</name>
    <dbReference type="NCBI Taxonomy" id="1811518"/>
    <lineage>
        <taxon>Bacteria</taxon>
        <taxon>Pseudomonadati</taxon>
        <taxon>Pseudomonadota</taxon>
        <taxon>Alphaproteobacteria</taxon>
        <taxon>Hyphomicrobiales</taxon>
        <taxon>Phyllobacteriaceae</taxon>
        <taxon>Aquamicrobium</taxon>
    </lineage>
</organism>
<keyword evidence="2" id="KW-0560">Oxidoreductase</keyword>
<evidence type="ECO:0000313" key="3">
    <source>
        <dbReference type="Proteomes" id="UP001595583"/>
    </source>
</evidence>
<dbReference type="Gene3D" id="3.40.50.360">
    <property type="match status" value="1"/>
</dbReference>
<dbReference type="RefSeq" id="WP_378223343.1">
    <property type="nucleotide sequence ID" value="NZ_JBHRTK010000022.1"/>
</dbReference>
<dbReference type="GO" id="GO:0016491">
    <property type="term" value="F:oxidoreductase activity"/>
    <property type="evidence" value="ECO:0007669"/>
    <property type="project" value="UniProtKB-KW"/>
</dbReference>
<dbReference type="PANTHER" id="PTHR30543:SF21">
    <property type="entry name" value="NAD(P)H-DEPENDENT FMN REDUCTASE LOT6"/>
    <property type="match status" value="1"/>
</dbReference>
<dbReference type="EMBL" id="JBHRTK010000022">
    <property type="protein sequence ID" value="MFC3208277.1"/>
    <property type="molecule type" value="Genomic_DNA"/>
</dbReference>
<reference evidence="3" key="1">
    <citation type="journal article" date="2019" name="Int. J. Syst. Evol. Microbiol.">
        <title>The Global Catalogue of Microorganisms (GCM) 10K type strain sequencing project: providing services to taxonomists for standard genome sequencing and annotation.</title>
        <authorList>
            <consortium name="The Broad Institute Genomics Platform"/>
            <consortium name="The Broad Institute Genome Sequencing Center for Infectious Disease"/>
            <person name="Wu L."/>
            <person name="Ma J."/>
        </authorList>
    </citation>
    <scope>NUCLEOTIDE SEQUENCE [LARGE SCALE GENOMIC DNA]</scope>
    <source>
        <strain evidence="3">KCTC 52165</strain>
    </source>
</reference>
<dbReference type="InterPro" id="IPR005025">
    <property type="entry name" value="FMN_Rdtase-like_dom"/>
</dbReference>